<dbReference type="EMBL" id="PDNU01000008">
    <property type="protein sequence ID" value="PHK95700.1"/>
    <property type="molecule type" value="Genomic_DNA"/>
</dbReference>
<name>A0A2C7ABC2_9PROT</name>
<sequence length="87" mass="9537">MSRPERLIYASANGDTWHLVRGPGEQDVMVRHQPNGPSGGAASLVPLGEFLARRGSGPEHQELMRLIGTLVDPLPDEDAERVAQRLR</sequence>
<dbReference type="AlphaFoldDB" id="A0A2C7ABC2"/>
<accession>A0A2C7ABC2</accession>
<comment type="caution">
    <text evidence="1">The sequence shown here is derived from an EMBL/GenBank/DDBJ whole genome shotgun (WGS) entry which is preliminary data.</text>
</comment>
<dbReference type="RefSeq" id="WP_099094931.1">
    <property type="nucleotide sequence ID" value="NZ_PDNU01000008.1"/>
</dbReference>
<evidence type="ECO:0000313" key="2">
    <source>
        <dbReference type="Proteomes" id="UP000223527"/>
    </source>
</evidence>
<reference evidence="1 2" key="1">
    <citation type="submission" date="2017-10" db="EMBL/GenBank/DDBJ databases">
        <authorList>
            <person name="Banno H."/>
            <person name="Chua N.-H."/>
        </authorList>
    </citation>
    <scope>NUCLEOTIDE SEQUENCE [LARGE SCALE GENOMIC DNA]</scope>
    <source>
        <strain evidence="1 2">YW11</strain>
    </source>
</reference>
<keyword evidence="2" id="KW-1185">Reference proteome</keyword>
<evidence type="ECO:0000313" key="1">
    <source>
        <dbReference type="EMBL" id="PHK95700.1"/>
    </source>
</evidence>
<dbReference type="Proteomes" id="UP000223527">
    <property type="component" value="Unassembled WGS sequence"/>
</dbReference>
<organism evidence="1 2">
    <name type="scientific">Teichococcus rhizosphaerae</name>
    <dbReference type="NCBI Taxonomy" id="1335062"/>
    <lineage>
        <taxon>Bacteria</taxon>
        <taxon>Pseudomonadati</taxon>
        <taxon>Pseudomonadota</taxon>
        <taxon>Alphaproteobacteria</taxon>
        <taxon>Acetobacterales</taxon>
        <taxon>Roseomonadaceae</taxon>
        <taxon>Roseomonas</taxon>
    </lineage>
</organism>
<dbReference type="OrthoDB" id="7869524at2"/>
<proteinExistence type="predicted"/>
<gene>
    <name evidence="1" type="ORF">CR162_07595</name>
</gene>
<protein>
    <submittedName>
        <fullName evidence="1">Uncharacterized protein</fullName>
    </submittedName>
</protein>